<sequence length="302" mass="32857">MRHHIARLDQLVALCILFQSSDFSGVRTDAGAQLLGLCRQVQADRPGNASRGALENVSDGRITAEQSHGHQRPAQMQMRVMLPGKANTAVHLDVELGIACIGRKRQGRSDRGGQPKLLLILCCRTRGIPDRGDRRLGGHQHVRAVMLHRLKRGDGTAELLSHLGIGHGAVHAVGRPTDGLGGQQCARAGQSRFIRTKQDVVGRDAHVVQAHAATPPGRIKVFRHINRDALAAAFQHQHVVTGGNQQQLGKPGAQHDSRLTVGNTVGNLHLTIQSHTRRQGSVNQRRQQPCPLVISTFFGDHR</sequence>
<reference evidence="4 5" key="2">
    <citation type="submission" date="2015-03" db="EMBL/GenBank/DDBJ databases">
        <authorList>
            <consortium name="Pathogen Informatics"/>
        </authorList>
    </citation>
    <scope>NUCLEOTIDE SEQUENCE [LARGE SCALE GENOMIC DNA]</scope>
    <source>
        <strain evidence="2 6">Bir 187</strain>
        <strain evidence="1 5">G09901357</strain>
        <strain evidence="4">K00500041</strain>
    </source>
</reference>
<reference evidence="3" key="1">
    <citation type="submission" date="2015-03" db="EMBL/GenBank/DDBJ databases">
        <authorList>
            <person name="Murphy D."/>
        </authorList>
    </citation>
    <scope>NUCLEOTIDE SEQUENCE [LARGE SCALE GENOMIC DNA]</scope>
    <source>
        <strain evidence="3">K00500041</strain>
    </source>
</reference>
<gene>
    <name evidence="1" type="ORF">ERS007681_03205</name>
    <name evidence="3" type="ORF">ERS007703_03757</name>
    <name evidence="2" type="ORF">ERS027661_03523</name>
</gene>
<evidence type="ECO:0000313" key="4">
    <source>
        <dbReference type="Proteomes" id="UP000038802"/>
    </source>
</evidence>
<evidence type="ECO:0000313" key="2">
    <source>
        <dbReference type="EMBL" id="CKS77978.1"/>
    </source>
</evidence>
<proteinExistence type="predicted"/>
<dbReference type="AlphaFoldDB" id="A0A0T9XCD8"/>
<organism evidence="3 4">
    <name type="scientific">Mycobacterium tuberculosis</name>
    <dbReference type="NCBI Taxonomy" id="1773"/>
    <lineage>
        <taxon>Bacteria</taxon>
        <taxon>Bacillati</taxon>
        <taxon>Actinomycetota</taxon>
        <taxon>Actinomycetes</taxon>
        <taxon>Mycobacteriales</taxon>
        <taxon>Mycobacteriaceae</taxon>
        <taxon>Mycobacterium</taxon>
        <taxon>Mycobacterium tuberculosis complex</taxon>
    </lineage>
</organism>
<dbReference type="EMBL" id="CSAE01000549">
    <property type="protein sequence ID" value="COW49864.1"/>
    <property type="molecule type" value="Genomic_DNA"/>
</dbReference>
<evidence type="ECO:0000313" key="1">
    <source>
        <dbReference type="EMBL" id="CFE42568.1"/>
    </source>
</evidence>
<dbReference type="Proteomes" id="UP000049023">
    <property type="component" value="Unassembled WGS sequence"/>
</dbReference>
<protein>
    <submittedName>
        <fullName evidence="3">Uncharacterized protein</fullName>
    </submittedName>
</protein>
<name>A0A0T9XCD8_MYCTX</name>
<evidence type="ECO:0000313" key="3">
    <source>
        <dbReference type="EMBL" id="COW49864.1"/>
    </source>
</evidence>
<dbReference type="EMBL" id="CFOE01000522">
    <property type="protein sequence ID" value="CFE42568.1"/>
    <property type="molecule type" value="Genomic_DNA"/>
</dbReference>
<accession>A0A0T9XCD8</accession>
<evidence type="ECO:0000313" key="6">
    <source>
        <dbReference type="Proteomes" id="UP000049023"/>
    </source>
</evidence>
<dbReference type="Proteomes" id="UP000038802">
    <property type="component" value="Unassembled WGS sequence"/>
</dbReference>
<dbReference type="EMBL" id="CNFU01000940">
    <property type="protein sequence ID" value="CKS77978.1"/>
    <property type="molecule type" value="Genomic_DNA"/>
</dbReference>
<evidence type="ECO:0000313" key="5">
    <source>
        <dbReference type="Proteomes" id="UP000048289"/>
    </source>
</evidence>
<dbReference type="Proteomes" id="UP000048289">
    <property type="component" value="Unassembled WGS sequence"/>
</dbReference>